<proteinExistence type="inferred from homology"/>
<evidence type="ECO:0000256" key="6">
    <source>
        <dbReference type="ARBA" id="ARBA00022989"/>
    </source>
</evidence>
<keyword evidence="5 9" id="KW-0812">Transmembrane</keyword>
<dbReference type="OrthoDB" id="9799271at2"/>
<dbReference type="PANTHER" id="PTHR30151:SF38">
    <property type="entry name" value="ALIPHATIC SULFONATES TRANSPORT PERMEASE PROTEIN SSUC-RELATED"/>
    <property type="match status" value="1"/>
</dbReference>
<feature type="transmembrane region" description="Helical" evidence="9">
    <location>
        <begin position="99"/>
        <end position="118"/>
    </location>
</feature>
<accession>A0A1E3LYK0</accession>
<evidence type="ECO:0000256" key="3">
    <source>
        <dbReference type="ARBA" id="ARBA00022448"/>
    </source>
</evidence>
<comment type="subcellular location">
    <subcellularLocation>
        <location evidence="1 9">Cell membrane</location>
        <topology evidence="1 9">Multi-pass membrane protein</topology>
    </subcellularLocation>
</comment>
<dbReference type="Proteomes" id="UP000094487">
    <property type="component" value="Unassembled WGS sequence"/>
</dbReference>
<keyword evidence="7 9" id="KW-0472">Membrane</keyword>
<evidence type="ECO:0000259" key="10">
    <source>
        <dbReference type="PROSITE" id="PS50928"/>
    </source>
</evidence>
<dbReference type="Pfam" id="PF00528">
    <property type="entry name" value="BPD_transp_1"/>
    <property type="match status" value="1"/>
</dbReference>
<dbReference type="GO" id="GO:0042918">
    <property type="term" value="P:alkanesulfonate transmembrane transport"/>
    <property type="evidence" value="ECO:0007669"/>
    <property type="project" value="UniProtKB-ARBA"/>
</dbReference>
<feature type="domain" description="ABC transmembrane type-1" evidence="10">
    <location>
        <begin position="58"/>
        <end position="238"/>
    </location>
</feature>
<evidence type="ECO:0000256" key="2">
    <source>
        <dbReference type="ARBA" id="ARBA00009306"/>
    </source>
</evidence>
<evidence type="ECO:0000313" key="12">
    <source>
        <dbReference type="Proteomes" id="UP000094487"/>
    </source>
</evidence>
<keyword evidence="6 9" id="KW-1133">Transmembrane helix</keyword>
<sequence length="255" mass="27462">MSVRSDTIIRVGVPVVLVLAWQAAVSSGILPDNYASSPAGVVEALATLDERNLLWPSLGTSLARAAVGFLIGGSLGVFFGTLVGLSVRAETVLDATLQAFRVLPHFALIPLLLIWFGIGEQPKIALIALASFFPIYINLYKAIRGIDPRLSELAAIQKLDRWQTLRDITLPGALPGLLIGVRFALAGAWLSLIVAEQFNAHSGIGFVTMQARLFSQISTIVACLVLYALVGILIDVGVRLIERRTIAWHASERAR</sequence>
<keyword evidence="3 9" id="KW-0813">Transport</keyword>
<dbReference type="SUPFAM" id="SSF161098">
    <property type="entry name" value="MetI-like"/>
    <property type="match status" value="1"/>
</dbReference>
<comment type="similarity">
    <text evidence="2 9">Belongs to the binding-protein-dependent transport system permease family.</text>
</comment>
<evidence type="ECO:0000256" key="5">
    <source>
        <dbReference type="ARBA" id="ARBA00022692"/>
    </source>
</evidence>
<feature type="transmembrane region" description="Helical" evidence="9">
    <location>
        <begin position="124"/>
        <end position="143"/>
    </location>
</feature>
<feature type="transmembrane region" description="Helical" evidence="9">
    <location>
        <begin position="62"/>
        <end position="87"/>
    </location>
</feature>
<keyword evidence="4" id="KW-1003">Cell membrane</keyword>
<dbReference type="EMBL" id="MDDS01000011">
    <property type="protein sequence ID" value="ODP38877.1"/>
    <property type="molecule type" value="Genomic_DNA"/>
</dbReference>
<feature type="transmembrane region" description="Helical" evidence="9">
    <location>
        <begin position="7"/>
        <end position="30"/>
    </location>
</feature>
<dbReference type="PANTHER" id="PTHR30151">
    <property type="entry name" value="ALKANE SULFONATE ABC TRANSPORTER-RELATED, MEMBRANE SUBUNIT"/>
    <property type="match status" value="1"/>
</dbReference>
<evidence type="ECO:0000256" key="8">
    <source>
        <dbReference type="ARBA" id="ARBA00056719"/>
    </source>
</evidence>
<feature type="transmembrane region" description="Helical" evidence="9">
    <location>
        <begin position="168"/>
        <end position="193"/>
    </location>
</feature>
<dbReference type="AlphaFoldDB" id="A0A1E3LYK0"/>
<comment type="caution">
    <text evidence="11">The sequence shown here is derived from an EMBL/GenBank/DDBJ whole genome shotgun (WGS) entry which is preliminary data.</text>
</comment>
<reference evidence="11 12" key="1">
    <citation type="submission" date="2016-08" db="EMBL/GenBank/DDBJ databases">
        <title>Draft genome of the agarase producing Sphingomonas sp. MCT13.</title>
        <authorList>
            <person name="D'Andrea M.M."/>
            <person name="Rossolini G.M."/>
            <person name="Thaller M.C."/>
        </authorList>
    </citation>
    <scope>NUCLEOTIDE SEQUENCE [LARGE SCALE GENOMIC DNA]</scope>
    <source>
        <strain evidence="11 12">MCT13</strain>
    </source>
</reference>
<dbReference type="STRING" id="1888892.BFL28_13230"/>
<organism evidence="11 12">
    <name type="scientific">Sphingomonas turrisvirgatae</name>
    <dbReference type="NCBI Taxonomy" id="1888892"/>
    <lineage>
        <taxon>Bacteria</taxon>
        <taxon>Pseudomonadati</taxon>
        <taxon>Pseudomonadota</taxon>
        <taxon>Alphaproteobacteria</taxon>
        <taxon>Sphingomonadales</taxon>
        <taxon>Sphingomonadaceae</taxon>
        <taxon>Sphingomonas</taxon>
    </lineage>
</organism>
<dbReference type="CDD" id="cd06261">
    <property type="entry name" value="TM_PBP2"/>
    <property type="match status" value="1"/>
</dbReference>
<dbReference type="InterPro" id="IPR000515">
    <property type="entry name" value="MetI-like"/>
</dbReference>
<name>A0A1E3LYK0_9SPHN</name>
<dbReference type="Gene3D" id="1.10.3720.10">
    <property type="entry name" value="MetI-like"/>
    <property type="match status" value="1"/>
</dbReference>
<evidence type="ECO:0000256" key="4">
    <source>
        <dbReference type="ARBA" id="ARBA00022475"/>
    </source>
</evidence>
<comment type="function">
    <text evidence="8">Probably part of an ABC transporter complex. Probably responsible for the translocation of the substrate across the membrane.</text>
</comment>
<evidence type="ECO:0000256" key="7">
    <source>
        <dbReference type="ARBA" id="ARBA00023136"/>
    </source>
</evidence>
<dbReference type="GO" id="GO:0005886">
    <property type="term" value="C:plasma membrane"/>
    <property type="evidence" value="ECO:0007669"/>
    <property type="project" value="UniProtKB-SubCell"/>
</dbReference>
<evidence type="ECO:0000256" key="9">
    <source>
        <dbReference type="RuleBase" id="RU363032"/>
    </source>
</evidence>
<dbReference type="RefSeq" id="WP_069319481.1">
    <property type="nucleotide sequence ID" value="NZ_MDDS01000011.1"/>
</dbReference>
<evidence type="ECO:0000256" key="1">
    <source>
        <dbReference type="ARBA" id="ARBA00004651"/>
    </source>
</evidence>
<dbReference type="FunFam" id="1.10.3720.10:FF:000003">
    <property type="entry name" value="Aliphatic sulfonate ABC transporter permease"/>
    <property type="match status" value="1"/>
</dbReference>
<dbReference type="PROSITE" id="PS50928">
    <property type="entry name" value="ABC_TM1"/>
    <property type="match status" value="1"/>
</dbReference>
<protein>
    <recommendedName>
        <fullName evidence="10">ABC transmembrane type-1 domain-containing protein</fullName>
    </recommendedName>
</protein>
<dbReference type="InterPro" id="IPR035906">
    <property type="entry name" value="MetI-like_sf"/>
</dbReference>
<feature type="transmembrane region" description="Helical" evidence="9">
    <location>
        <begin position="213"/>
        <end position="234"/>
    </location>
</feature>
<keyword evidence="12" id="KW-1185">Reference proteome</keyword>
<gene>
    <name evidence="11" type="ORF">BFL28_13230</name>
</gene>
<evidence type="ECO:0000313" key="11">
    <source>
        <dbReference type="EMBL" id="ODP38877.1"/>
    </source>
</evidence>